<evidence type="ECO:0000313" key="20">
    <source>
        <dbReference type="Proteomes" id="UP001497444"/>
    </source>
</evidence>
<keyword evidence="3" id="KW-0723">Serine/threonine-protein kinase</keyword>
<dbReference type="EC" id="2.7.11.1" evidence="2"/>
<keyword evidence="11 16" id="KW-1133">Transmembrane helix</keyword>
<dbReference type="InterPro" id="IPR001611">
    <property type="entry name" value="Leu-rich_rpt"/>
</dbReference>
<evidence type="ECO:0000256" key="5">
    <source>
        <dbReference type="ARBA" id="ARBA00022679"/>
    </source>
</evidence>
<keyword evidence="4" id="KW-0433">Leucine-rich repeat</keyword>
<comment type="catalytic activity">
    <reaction evidence="13">
        <text>L-threonyl-[protein] + ATP = O-phospho-L-threonyl-[protein] + ADP + H(+)</text>
        <dbReference type="Rhea" id="RHEA:46608"/>
        <dbReference type="Rhea" id="RHEA-COMP:11060"/>
        <dbReference type="Rhea" id="RHEA-COMP:11605"/>
        <dbReference type="ChEBI" id="CHEBI:15378"/>
        <dbReference type="ChEBI" id="CHEBI:30013"/>
        <dbReference type="ChEBI" id="CHEBI:30616"/>
        <dbReference type="ChEBI" id="CHEBI:61977"/>
        <dbReference type="ChEBI" id="CHEBI:456216"/>
        <dbReference type="EC" id="2.7.11.1"/>
    </reaction>
</comment>
<dbReference type="InterPro" id="IPR000719">
    <property type="entry name" value="Prot_kinase_dom"/>
</dbReference>
<evidence type="ECO:0000256" key="7">
    <source>
        <dbReference type="ARBA" id="ARBA00022737"/>
    </source>
</evidence>
<evidence type="ECO:0000256" key="4">
    <source>
        <dbReference type="ARBA" id="ARBA00022614"/>
    </source>
</evidence>
<dbReference type="InterPro" id="IPR008271">
    <property type="entry name" value="Ser/Thr_kinase_AS"/>
</dbReference>
<dbReference type="InterPro" id="IPR032675">
    <property type="entry name" value="LRR_dom_sf"/>
</dbReference>
<dbReference type="PANTHER" id="PTHR45631:SF68">
    <property type="entry name" value="REPEAT FAMILY PROTEIN, PUTATIVE, EXPRESSED-RELATED"/>
    <property type="match status" value="1"/>
</dbReference>
<evidence type="ECO:0000256" key="15">
    <source>
        <dbReference type="PROSITE-ProRule" id="PRU10141"/>
    </source>
</evidence>
<evidence type="ECO:0000313" key="19">
    <source>
        <dbReference type="EMBL" id="CAK9265571.1"/>
    </source>
</evidence>
<keyword evidence="6 16" id="KW-0812">Transmembrane</keyword>
<dbReference type="SUPFAM" id="SSF56112">
    <property type="entry name" value="Protein kinase-like (PK-like)"/>
    <property type="match status" value="1"/>
</dbReference>
<gene>
    <name evidence="19" type="ORF">CSSPJE1EN1_LOCUS11049</name>
</gene>
<comment type="subcellular location">
    <subcellularLocation>
        <location evidence="1">Membrane</location>
        <topology evidence="1">Single-pass membrane protein</topology>
    </subcellularLocation>
</comment>
<dbReference type="Pfam" id="PF12819">
    <property type="entry name" value="Malectin_like"/>
    <property type="match status" value="1"/>
</dbReference>
<evidence type="ECO:0000256" key="12">
    <source>
        <dbReference type="ARBA" id="ARBA00023136"/>
    </source>
</evidence>
<evidence type="ECO:0000259" key="18">
    <source>
        <dbReference type="PROSITE" id="PS50011"/>
    </source>
</evidence>
<dbReference type="Gene3D" id="3.80.10.10">
    <property type="entry name" value="Ribonuclease Inhibitor"/>
    <property type="match status" value="2"/>
</dbReference>
<dbReference type="Gene3D" id="3.30.200.20">
    <property type="entry name" value="Phosphorylase Kinase, domain 1"/>
    <property type="match status" value="1"/>
</dbReference>
<dbReference type="EMBL" id="OZ020112">
    <property type="protein sequence ID" value="CAK9265571.1"/>
    <property type="molecule type" value="Genomic_DNA"/>
</dbReference>
<accession>A0ABP0WI68</accession>
<keyword evidence="7" id="KW-0677">Repeat</keyword>
<dbReference type="PANTHER" id="PTHR45631">
    <property type="entry name" value="OS07G0107800 PROTEIN-RELATED"/>
    <property type="match status" value="1"/>
</dbReference>
<dbReference type="PROSITE" id="PS00108">
    <property type="entry name" value="PROTEIN_KINASE_ST"/>
    <property type="match status" value="1"/>
</dbReference>
<keyword evidence="8 15" id="KW-0547">Nucleotide-binding</keyword>
<dbReference type="Proteomes" id="UP001497444">
    <property type="component" value="Chromosome 17"/>
</dbReference>
<keyword evidence="17" id="KW-0732">Signal</keyword>
<dbReference type="InterPro" id="IPR011009">
    <property type="entry name" value="Kinase-like_dom_sf"/>
</dbReference>
<feature type="signal peptide" evidence="17">
    <location>
        <begin position="1"/>
        <end position="30"/>
    </location>
</feature>
<feature type="transmembrane region" description="Helical" evidence="16">
    <location>
        <begin position="629"/>
        <end position="654"/>
    </location>
</feature>
<evidence type="ECO:0000256" key="6">
    <source>
        <dbReference type="ARBA" id="ARBA00022692"/>
    </source>
</evidence>
<evidence type="ECO:0000256" key="10">
    <source>
        <dbReference type="ARBA" id="ARBA00022840"/>
    </source>
</evidence>
<feature type="domain" description="Protein kinase" evidence="18">
    <location>
        <begin position="692"/>
        <end position="967"/>
    </location>
</feature>
<reference evidence="19" key="1">
    <citation type="submission" date="2024-02" db="EMBL/GenBank/DDBJ databases">
        <authorList>
            <consortium name="ELIXIR-Norway"/>
            <consortium name="Elixir Norway"/>
        </authorList>
    </citation>
    <scope>NUCLEOTIDE SEQUENCE</scope>
</reference>
<keyword evidence="9" id="KW-0418">Kinase</keyword>
<dbReference type="Gene3D" id="1.10.510.10">
    <property type="entry name" value="Transferase(Phosphotransferase) domain 1"/>
    <property type="match status" value="1"/>
</dbReference>
<proteinExistence type="predicted"/>
<keyword evidence="10 15" id="KW-0067">ATP-binding</keyword>
<dbReference type="Pfam" id="PF00560">
    <property type="entry name" value="LRR_1"/>
    <property type="match status" value="2"/>
</dbReference>
<protein>
    <recommendedName>
        <fullName evidence="2">non-specific serine/threonine protein kinase</fullName>
        <ecNumber evidence="2">2.7.11.1</ecNumber>
    </recommendedName>
</protein>
<dbReference type="InterPro" id="IPR024788">
    <property type="entry name" value="Malectin-like_Carb-bd_dom"/>
</dbReference>
<organism evidence="19 20">
    <name type="scientific">Sphagnum jensenii</name>
    <dbReference type="NCBI Taxonomy" id="128206"/>
    <lineage>
        <taxon>Eukaryota</taxon>
        <taxon>Viridiplantae</taxon>
        <taxon>Streptophyta</taxon>
        <taxon>Embryophyta</taxon>
        <taxon>Bryophyta</taxon>
        <taxon>Sphagnophytina</taxon>
        <taxon>Sphagnopsida</taxon>
        <taxon>Sphagnales</taxon>
        <taxon>Sphagnaceae</taxon>
        <taxon>Sphagnum</taxon>
    </lineage>
</organism>
<keyword evidence="12 16" id="KW-0472">Membrane</keyword>
<evidence type="ECO:0000256" key="9">
    <source>
        <dbReference type="ARBA" id="ARBA00022777"/>
    </source>
</evidence>
<dbReference type="InterPro" id="IPR001245">
    <property type="entry name" value="Ser-Thr/Tyr_kinase_cat_dom"/>
</dbReference>
<dbReference type="PROSITE" id="PS00107">
    <property type="entry name" value="PROTEIN_KINASE_ATP"/>
    <property type="match status" value="1"/>
</dbReference>
<dbReference type="InterPro" id="IPR017441">
    <property type="entry name" value="Protein_kinase_ATP_BS"/>
</dbReference>
<dbReference type="PROSITE" id="PS50011">
    <property type="entry name" value="PROTEIN_KINASE_DOM"/>
    <property type="match status" value="1"/>
</dbReference>
<evidence type="ECO:0000256" key="13">
    <source>
        <dbReference type="ARBA" id="ARBA00047899"/>
    </source>
</evidence>
<dbReference type="Pfam" id="PF07714">
    <property type="entry name" value="PK_Tyr_Ser-Thr"/>
    <property type="match status" value="1"/>
</dbReference>
<comment type="catalytic activity">
    <reaction evidence="14">
        <text>L-seryl-[protein] + ATP = O-phospho-L-seryl-[protein] + ADP + H(+)</text>
        <dbReference type="Rhea" id="RHEA:17989"/>
        <dbReference type="Rhea" id="RHEA-COMP:9863"/>
        <dbReference type="Rhea" id="RHEA-COMP:11604"/>
        <dbReference type="ChEBI" id="CHEBI:15378"/>
        <dbReference type="ChEBI" id="CHEBI:29999"/>
        <dbReference type="ChEBI" id="CHEBI:30616"/>
        <dbReference type="ChEBI" id="CHEBI:83421"/>
        <dbReference type="ChEBI" id="CHEBI:456216"/>
        <dbReference type="EC" id="2.7.11.1"/>
    </reaction>
</comment>
<evidence type="ECO:0000256" key="3">
    <source>
        <dbReference type="ARBA" id="ARBA00022527"/>
    </source>
</evidence>
<evidence type="ECO:0000256" key="14">
    <source>
        <dbReference type="ARBA" id="ARBA00048679"/>
    </source>
</evidence>
<feature type="binding site" evidence="15">
    <location>
        <position position="720"/>
    </location>
    <ligand>
        <name>ATP</name>
        <dbReference type="ChEBI" id="CHEBI:30616"/>
    </ligand>
</feature>
<dbReference type="CDD" id="cd14066">
    <property type="entry name" value="STKc_IRAK"/>
    <property type="match status" value="1"/>
</dbReference>
<keyword evidence="5" id="KW-0808">Transferase</keyword>
<evidence type="ECO:0000256" key="16">
    <source>
        <dbReference type="SAM" id="Phobius"/>
    </source>
</evidence>
<sequence>MDKRMGVWKALLFIIAAVLGSLCSVPAVWAQIPIQGSVFVNCGSMASYVDSITNISWVPDAPDYITTGVNGNVSSARSIYPNFSEFTTVRYFPDTRAKNCYSFPVMQNSKYLIRGTFFYGYYDNGTKLPSFQMAIDGTIVANVTFDNATVFVYHEFMVVSLSDYTYLCLLRDSSNSVPFISAISFSFLPAEFFDSTVSFSRFGLTTNYFETKYRLNFGGDGLVRYPHDGFDRYWFPIQGSNSTFIQSTSPLQSLVASKIVGPNNNLSGNPPETVMDTALTSSGNITITFPDNYSYEYILSFYYAELNSTANASSRKFYLKVPGDPRGDILLNPYSNGSNSVFNADVELYWYVYTPGTDIVLYPDQTVSSPLGPIVNALESWEISTNFMAIMTDDQDASAIAEIESDMNLTDWTGDPCVPVPHPWVTCTVDSNSVPLITAELAAYNLTGPISQSFGNLLNLIALNLSSNQLTGSIPPSIWNITTLNTLDLSKNSLSGNLITTSTTPCPENLIYLNLAGNNFSGTFPSSLFLCSFYHLEQVNCDNNSFSGILDMDSLVEKYTSYLSNVLISILYNNISGLIPNNGTYSPVLLGGNPCCNPTSEALYYAPWNCRYNSYGVFIPNLDNYTHKLILIILSSTFSIFAILGGIVLMVIFWKYRTNAKSLQNIQKEFARQQVQPTLYSYNVLRVATKDFHPRNKLGQGGFGVVYKAILSDSTTVAVKHLTKFQQGVDDFLNEIIVITGVRHRNLVKLKGCCVHGTQRFLVFEYMENSNLAEALWDQQGQQTLLLDWPKRLNICVGVARGLAYLHEDSHPRIIHRDIKATNILLDKNMNAKIADFGLARLFPDDQSHISTQIAGTIGYLAPEYATLGELTPKADVYSFGILLLEIVSGRKNIDSTLAPNQIYLIKWALFLYESNMLTNLVEETLDIINSENEVRRVINVALLCVQIEPTIRPLMSHVLAMLQGEMDIDVNIIEHNLHGTNPNFQSILDDQNHLPLRENMSINDGNILLMNQVPTSNAEIELSDLQRR</sequence>
<evidence type="ECO:0000256" key="8">
    <source>
        <dbReference type="ARBA" id="ARBA00022741"/>
    </source>
</evidence>
<keyword evidence="20" id="KW-1185">Reference proteome</keyword>
<dbReference type="SUPFAM" id="SSF52058">
    <property type="entry name" value="L domain-like"/>
    <property type="match status" value="1"/>
</dbReference>
<dbReference type="Gene3D" id="2.60.120.430">
    <property type="entry name" value="Galactose-binding lectin"/>
    <property type="match status" value="1"/>
</dbReference>
<evidence type="ECO:0000256" key="1">
    <source>
        <dbReference type="ARBA" id="ARBA00004167"/>
    </source>
</evidence>
<name>A0ABP0WI68_9BRYO</name>
<evidence type="ECO:0000256" key="2">
    <source>
        <dbReference type="ARBA" id="ARBA00012513"/>
    </source>
</evidence>
<feature type="chain" id="PRO_5045553618" description="non-specific serine/threonine protein kinase" evidence="17">
    <location>
        <begin position="31"/>
        <end position="1029"/>
    </location>
</feature>
<evidence type="ECO:0000256" key="17">
    <source>
        <dbReference type="SAM" id="SignalP"/>
    </source>
</evidence>
<dbReference type="SMART" id="SM00220">
    <property type="entry name" value="S_TKc"/>
    <property type="match status" value="1"/>
</dbReference>
<evidence type="ECO:0000256" key="11">
    <source>
        <dbReference type="ARBA" id="ARBA00022989"/>
    </source>
</evidence>